<dbReference type="PANTHER" id="PTHR43580:SF2">
    <property type="entry name" value="CYTOKINE-LIKE NUCLEAR FACTOR N-PAC"/>
    <property type="match status" value="1"/>
</dbReference>
<dbReference type="SUPFAM" id="SSF51735">
    <property type="entry name" value="NAD(P)-binding Rossmann-fold domains"/>
    <property type="match status" value="1"/>
</dbReference>
<reference evidence="4 5" key="1">
    <citation type="submission" date="2018-09" db="EMBL/GenBank/DDBJ databases">
        <title>Mesorhizobium carmichaelinearum sp. nov. isolated from Carmichaelinea spp. root nodules in New Zealand.</title>
        <authorList>
            <person name="De Meyer S.E."/>
        </authorList>
    </citation>
    <scope>NUCLEOTIDE SEQUENCE [LARGE SCALE GENOMIC DNA]</scope>
    <source>
        <strain evidence="4 5">ICMP19557</strain>
    </source>
</reference>
<feature type="domain" description="NADPH-dependent reductive aminase-like C-terminal" evidence="3">
    <location>
        <begin position="167"/>
        <end position="294"/>
    </location>
</feature>
<dbReference type="InterPro" id="IPR015815">
    <property type="entry name" value="HIBADH-related"/>
</dbReference>
<dbReference type="InterPro" id="IPR051265">
    <property type="entry name" value="HIBADH-related_NP60_sf"/>
</dbReference>
<accession>A0A3A5K4J0</accession>
<evidence type="ECO:0000313" key="5">
    <source>
        <dbReference type="Proteomes" id="UP000272706"/>
    </source>
</evidence>
<comment type="caution">
    <text evidence="4">The sequence shown here is derived from an EMBL/GenBank/DDBJ whole genome shotgun (WGS) entry which is preliminary data.</text>
</comment>
<feature type="domain" description="6-phosphogluconate dehydrogenase NADP-binding" evidence="2">
    <location>
        <begin position="9"/>
        <end position="165"/>
    </location>
</feature>
<dbReference type="InterPro" id="IPR036291">
    <property type="entry name" value="NAD(P)-bd_dom_sf"/>
</dbReference>
<proteinExistence type="predicted"/>
<keyword evidence="5" id="KW-1185">Reference proteome</keyword>
<dbReference type="EMBL" id="QZWZ01000061">
    <property type="protein sequence ID" value="RJT27529.1"/>
    <property type="molecule type" value="Genomic_DNA"/>
</dbReference>
<sequence>MEWGMKSSITVIGTGRMGSALAGSLLQAGYPTTVWNRTRQKTDPLAKLGAIVAPSIDEAVHASEIVIVNVSDYEATETLLRNDAIGSAMRGKVIVELTSGTPSGAREAAEWYTRRGASYLDGVIMATPDYIGTDAGTILLAGPRAAFDTHGNVFRALGGNVQHVGEEPGRANALDSALLALMWGALFGTLHAIAVCQSEEIELDELARQWSATAPVVDGLVADLIKRTSAGRFVSDNETLSSISIHQGSMQHLMELMRSRKIDGSVIDGYDAIIKRATAAGHLHDDFAALSQFLAVGK</sequence>
<dbReference type="InterPro" id="IPR048666">
    <property type="entry name" value="RedAm-like_C"/>
</dbReference>
<dbReference type="AlphaFoldDB" id="A0A3A5K4J0"/>
<dbReference type="Pfam" id="PF03446">
    <property type="entry name" value="NAD_binding_2"/>
    <property type="match status" value="1"/>
</dbReference>
<evidence type="ECO:0000313" key="4">
    <source>
        <dbReference type="EMBL" id="RJT27529.1"/>
    </source>
</evidence>
<dbReference type="Gene3D" id="3.40.50.720">
    <property type="entry name" value="NAD(P)-binding Rossmann-like Domain"/>
    <property type="match status" value="1"/>
</dbReference>
<name>A0A3A5K4J0_9HYPH</name>
<dbReference type="InterPro" id="IPR006115">
    <property type="entry name" value="6PGDH_NADP-bd"/>
</dbReference>
<dbReference type="Gene3D" id="1.10.1040.10">
    <property type="entry name" value="N-(1-d-carboxylethyl)-l-norvaline Dehydrogenase, domain 2"/>
    <property type="match status" value="1"/>
</dbReference>
<gene>
    <name evidence="4" type="ORF">D3227_35970</name>
</gene>
<dbReference type="GO" id="GO:0016491">
    <property type="term" value="F:oxidoreductase activity"/>
    <property type="evidence" value="ECO:0007669"/>
    <property type="project" value="UniProtKB-KW"/>
</dbReference>
<dbReference type="PIRSF" id="PIRSF000103">
    <property type="entry name" value="HIBADH"/>
    <property type="match status" value="1"/>
</dbReference>
<dbReference type="Proteomes" id="UP000272706">
    <property type="component" value="Unassembled WGS sequence"/>
</dbReference>
<dbReference type="OrthoDB" id="9812907at2"/>
<evidence type="ECO:0000259" key="2">
    <source>
        <dbReference type="Pfam" id="PF03446"/>
    </source>
</evidence>
<dbReference type="PANTHER" id="PTHR43580">
    <property type="entry name" value="OXIDOREDUCTASE GLYR1-RELATED"/>
    <property type="match status" value="1"/>
</dbReference>
<organism evidence="4 5">
    <name type="scientific">Mesorhizobium waimense</name>
    <dbReference type="NCBI Taxonomy" id="1300307"/>
    <lineage>
        <taxon>Bacteria</taxon>
        <taxon>Pseudomonadati</taxon>
        <taxon>Pseudomonadota</taxon>
        <taxon>Alphaproteobacteria</taxon>
        <taxon>Hyphomicrobiales</taxon>
        <taxon>Phyllobacteriaceae</taxon>
        <taxon>Mesorhizobium</taxon>
    </lineage>
</organism>
<dbReference type="InterPro" id="IPR013328">
    <property type="entry name" value="6PGD_dom2"/>
</dbReference>
<evidence type="ECO:0000256" key="1">
    <source>
        <dbReference type="ARBA" id="ARBA00023002"/>
    </source>
</evidence>
<dbReference type="GO" id="GO:0050661">
    <property type="term" value="F:NADP binding"/>
    <property type="evidence" value="ECO:0007669"/>
    <property type="project" value="InterPro"/>
</dbReference>
<protein>
    <submittedName>
        <fullName evidence="4">NAD(P)-dependent oxidoreductase</fullName>
    </submittedName>
</protein>
<keyword evidence="1" id="KW-0560">Oxidoreductase</keyword>
<dbReference type="Pfam" id="PF21761">
    <property type="entry name" value="RedAm-like_C"/>
    <property type="match status" value="1"/>
</dbReference>
<evidence type="ECO:0000259" key="3">
    <source>
        <dbReference type="Pfam" id="PF21761"/>
    </source>
</evidence>